<evidence type="ECO:0000313" key="1">
    <source>
        <dbReference type="EMBL" id="KAG9476961.1"/>
    </source>
</evidence>
<name>A0A8J6K2J5_ELECQ</name>
<keyword evidence="2" id="KW-1185">Reference proteome</keyword>
<sequence length="71" mass="7997">MFNSSPIFMGHLSQPVIILHLEMPEAVSSKVDSLLLYQQRVAHSYFISKGNAEHVTCYPHLSIAAKKKFLP</sequence>
<reference evidence="1" key="1">
    <citation type="thesis" date="2020" institute="ProQuest LLC" country="789 East Eisenhower Parkway, Ann Arbor, MI, USA">
        <title>Comparative Genomics and Chromosome Evolution.</title>
        <authorList>
            <person name="Mudd A.B."/>
        </authorList>
    </citation>
    <scope>NUCLEOTIDE SEQUENCE</scope>
    <source>
        <strain evidence="1">HN-11 Male</strain>
        <tissue evidence="1">Kidney and liver</tissue>
    </source>
</reference>
<dbReference type="AlphaFoldDB" id="A0A8J6K2J5"/>
<organism evidence="1 2">
    <name type="scientific">Eleutherodactylus coqui</name>
    <name type="common">Puerto Rican coqui</name>
    <dbReference type="NCBI Taxonomy" id="57060"/>
    <lineage>
        <taxon>Eukaryota</taxon>
        <taxon>Metazoa</taxon>
        <taxon>Chordata</taxon>
        <taxon>Craniata</taxon>
        <taxon>Vertebrata</taxon>
        <taxon>Euteleostomi</taxon>
        <taxon>Amphibia</taxon>
        <taxon>Batrachia</taxon>
        <taxon>Anura</taxon>
        <taxon>Neobatrachia</taxon>
        <taxon>Hyloidea</taxon>
        <taxon>Eleutherodactylidae</taxon>
        <taxon>Eleutherodactylinae</taxon>
        <taxon>Eleutherodactylus</taxon>
        <taxon>Eleutherodactylus</taxon>
    </lineage>
</organism>
<evidence type="ECO:0000313" key="2">
    <source>
        <dbReference type="Proteomes" id="UP000770717"/>
    </source>
</evidence>
<gene>
    <name evidence="1" type="ORF">GDO78_002378</name>
</gene>
<protein>
    <submittedName>
        <fullName evidence="1">Uncharacterized protein</fullName>
    </submittedName>
</protein>
<comment type="caution">
    <text evidence="1">The sequence shown here is derived from an EMBL/GenBank/DDBJ whole genome shotgun (WGS) entry which is preliminary data.</text>
</comment>
<dbReference type="EMBL" id="WNTK01000010">
    <property type="protein sequence ID" value="KAG9476961.1"/>
    <property type="molecule type" value="Genomic_DNA"/>
</dbReference>
<dbReference type="Proteomes" id="UP000770717">
    <property type="component" value="Unassembled WGS sequence"/>
</dbReference>
<proteinExistence type="predicted"/>
<accession>A0A8J6K2J5</accession>